<feature type="region of interest" description="Disordered" evidence="1">
    <location>
        <begin position="1"/>
        <end position="24"/>
    </location>
</feature>
<evidence type="ECO:0000256" key="1">
    <source>
        <dbReference type="SAM" id="MobiDB-lite"/>
    </source>
</evidence>
<dbReference type="RefSeq" id="WP_337333649.1">
    <property type="nucleotide sequence ID" value="NZ_JBBDGM010000024.1"/>
</dbReference>
<sequence length="106" mass="10356">MGAVRGAVEGVDNGPLSDGGWEGIEGVLDNSGAVGAGESGGGRIRFAGDGQARQRDACVALLLVGVGGGDAVENLSAYDVCSCEVVKRDEGVGPATGDAMTDPCGC</sequence>
<comment type="caution">
    <text evidence="2">The sequence shown here is derived from an EMBL/GenBank/DDBJ whole genome shotgun (WGS) entry which is preliminary data.</text>
</comment>
<gene>
    <name evidence="2" type="ORF">WDU99_16940</name>
</gene>
<dbReference type="EMBL" id="JBBDGM010000024">
    <property type="protein sequence ID" value="MEJ1090007.1"/>
    <property type="molecule type" value="Genomic_DNA"/>
</dbReference>
<proteinExistence type="predicted"/>
<name>A0ABU8LF87_9MICO</name>
<keyword evidence="3" id="KW-1185">Reference proteome</keyword>
<evidence type="ECO:0000313" key="2">
    <source>
        <dbReference type="EMBL" id="MEJ1090007.1"/>
    </source>
</evidence>
<accession>A0ABU8LF87</accession>
<reference evidence="2 3" key="1">
    <citation type="submission" date="2024-02" db="EMBL/GenBank/DDBJ databases">
        <authorList>
            <person name="Saticioglu I.B."/>
        </authorList>
    </citation>
    <scope>NUCLEOTIDE SEQUENCE [LARGE SCALE GENOMIC DNA]</scope>
    <source>
        <strain evidence="2 3">Mu-80</strain>
    </source>
</reference>
<protein>
    <submittedName>
        <fullName evidence="2">Uncharacterized protein</fullName>
    </submittedName>
</protein>
<organism evidence="2 3">
    <name type="scientific">Microbacterium bandirmense</name>
    <dbReference type="NCBI Taxonomy" id="3122050"/>
    <lineage>
        <taxon>Bacteria</taxon>
        <taxon>Bacillati</taxon>
        <taxon>Actinomycetota</taxon>
        <taxon>Actinomycetes</taxon>
        <taxon>Micrococcales</taxon>
        <taxon>Microbacteriaceae</taxon>
        <taxon>Microbacterium</taxon>
    </lineage>
</organism>
<evidence type="ECO:0000313" key="3">
    <source>
        <dbReference type="Proteomes" id="UP001371224"/>
    </source>
</evidence>
<dbReference type="Proteomes" id="UP001371224">
    <property type="component" value="Unassembled WGS sequence"/>
</dbReference>